<evidence type="ECO:0000313" key="2">
    <source>
        <dbReference type="Proteomes" id="UP000194420"/>
    </source>
</evidence>
<sequence length="111" mass="12256">MRIDAKLEALRGDPASQRRTREAMKQGFREWSSLEAVAEISTAMKVYAQCGVLERCAPLAGLLSDAETAREFIDEWAGHFSRALATEELGLIPFRHSYSPGLSTLQLIAMG</sequence>
<organism evidence="1 2">
    <name type="scientific">Altererythrobacter xiamenensis</name>
    <dbReference type="NCBI Taxonomy" id="1316679"/>
    <lineage>
        <taxon>Bacteria</taxon>
        <taxon>Pseudomonadati</taxon>
        <taxon>Pseudomonadota</taxon>
        <taxon>Alphaproteobacteria</taxon>
        <taxon>Sphingomonadales</taxon>
        <taxon>Erythrobacteraceae</taxon>
        <taxon>Altererythrobacter</taxon>
    </lineage>
</organism>
<reference evidence="2" key="1">
    <citation type="submission" date="2017-04" db="EMBL/GenBank/DDBJ databases">
        <authorList>
            <person name="Varghese N."/>
            <person name="Submissions S."/>
        </authorList>
    </citation>
    <scope>NUCLEOTIDE SEQUENCE [LARGE SCALE GENOMIC DNA]</scope>
</reference>
<dbReference type="AlphaFoldDB" id="A0A1Y6EGG2"/>
<proteinExistence type="predicted"/>
<protein>
    <submittedName>
        <fullName evidence="1">Uncharacterized protein</fullName>
    </submittedName>
</protein>
<keyword evidence="2" id="KW-1185">Reference proteome</keyword>
<gene>
    <name evidence="1" type="ORF">SAMN06297468_0394</name>
</gene>
<evidence type="ECO:0000313" key="1">
    <source>
        <dbReference type="EMBL" id="SMQ60251.1"/>
    </source>
</evidence>
<name>A0A1Y6EGG2_9SPHN</name>
<dbReference type="Proteomes" id="UP000194420">
    <property type="component" value="Unassembled WGS sequence"/>
</dbReference>
<accession>A0A1Y6EGG2</accession>
<dbReference type="EMBL" id="FXWG01000001">
    <property type="protein sequence ID" value="SMQ60251.1"/>
    <property type="molecule type" value="Genomic_DNA"/>
</dbReference>